<reference evidence="5" key="1">
    <citation type="submission" date="2020-05" db="EMBL/GenBank/DDBJ databases">
        <title>Phylogenomic resolution of chytrid fungi.</title>
        <authorList>
            <person name="Stajich J.E."/>
            <person name="Amses K."/>
            <person name="Simmons R."/>
            <person name="Seto K."/>
            <person name="Myers J."/>
            <person name="Bonds A."/>
            <person name="Quandt C.A."/>
            <person name="Barry K."/>
            <person name="Liu P."/>
            <person name="Grigoriev I."/>
            <person name="Longcore J.E."/>
            <person name="James T.Y."/>
        </authorList>
    </citation>
    <scope>NUCLEOTIDE SEQUENCE</scope>
    <source>
        <strain evidence="5">JEL0318</strain>
    </source>
</reference>
<feature type="transmembrane region" description="Helical" evidence="2">
    <location>
        <begin position="936"/>
        <end position="956"/>
    </location>
</feature>
<dbReference type="AlphaFoldDB" id="A0AAD5X6W7"/>
<feature type="compositionally biased region" description="Basic and acidic residues" evidence="1">
    <location>
        <begin position="37"/>
        <end position="67"/>
    </location>
</feature>
<keyword evidence="2" id="KW-0812">Transmembrane</keyword>
<evidence type="ECO:0000259" key="4">
    <source>
        <dbReference type="Pfam" id="PF25550"/>
    </source>
</evidence>
<feature type="compositionally biased region" description="Basic and acidic residues" evidence="1">
    <location>
        <begin position="18"/>
        <end position="30"/>
    </location>
</feature>
<feature type="domain" description="DUF7928" evidence="4">
    <location>
        <begin position="248"/>
        <end position="401"/>
    </location>
</feature>
<evidence type="ECO:0008006" key="7">
    <source>
        <dbReference type="Google" id="ProtNLM"/>
    </source>
</evidence>
<evidence type="ECO:0000313" key="6">
    <source>
        <dbReference type="Proteomes" id="UP001212841"/>
    </source>
</evidence>
<keyword evidence="6" id="KW-1185">Reference proteome</keyword>
<feature type="transmembrane region" description="Helical" evidence="2">
    <location>
        <begin position="990"/>
        <end position="1009"/>
    </location>
</feature>
<feature type="transmembrane region" description="Helical" evidence="2">
    <location>
        <begin position="898"/>
        <end position="916"/>
    </location>
</feature>
<dbReference type="Proteomes" id="UP001212841">
    <property type="component" value="Unassembled WGS sequence"/>
</dbReference>
<feature type="transmembrane region" description="Helical" evidence="2">
    <location>
        <begin position="1021"/>
        <end position="1039"/>
    </location>
</feature>
<dbReference type="InterPro" id="IPR001173">
    <property type="entry name" value="Glyco_trans_2-like"/>
</dbReference>
<keyword evidence="2" id="KW-0472">Membrane</keyword>
<feature type="compositionally biased region" description="Low complexity" evidence="1">
    <location>
        <begin position="205"/>
        <end position="220"/>
    </location>
</feature>
<feature type="compositionally biased region" description="Basic and acidic residues" evidence="1">
    <location>
        <begin position="180"/>
        <end position="199"/>
    </location>
</feature>
<sequence>MSRHGYESYEPVSSPDHYPPRMESRPDSRGRNTQRPSSREYTRPTSRDFRRPASRESFRNRSTDRAPSRTGSVERPVTPSHPHHYPYPSVVHQYQYPAQPQYHYQPPMAHGFPAELPTPSTTPPPPRQIHRTDSEATFLPSFERSHSYTNLNGRPGYNRDEPPPSPGTSSHYASDVDTIDVDKRNPYDSEDVDTIHTVEDETTEHNSTSNSNSSPPSSHRAASRDRRNSRRAEMETEYDAAHYQTRVLMAEHLFKVASKKEPWFEEGDRGEDAFGAVCIRYAPRKCAVYPEPNREIRNAVEALNVEAAIVFKTKVVSSALHMIGTRNELYFRNEKGSLSKLQVIESLKNLRRARKHQWAALLVKEEAIVVWGDSAENLLEHAKEVEKKVMSTVWEGPRAQQARAEDDEGLVKVEDAEEVKVRPYATLGIWANAVAFGISLFLGAQSIRALVSETAYDGNWMRMALVATLLITLPPALYLPQSLVQSVLFALGPISHLARNTQFYSSVPPKRLRGKLPHFTIQIPIYLEGLDSVIAPTVESIKRAISTYEQQGGSANIFVCDDGMQLLSEKEARRRKEYYYDNLIGFVARPKNGDNGYVRKGRFKKASNLNHSLAISLKVEDRMASLDPHQRLDPETEGTMYAQVLQDILQEVDEGRTWAEGDIRIGEYILLVDSDTRVPEDCFLDAASEFAECKDVAILQHASGAMLVTNHFWEEGMAYFTKLTYEAIGYVCASGDTAPFVGHNAFLRWSAIKDVSYRDGDLIKFWSESRVSEDFDMALRLQMQGYILRYITYTKGEFQEGVSLTVYDEIKRFEKYSYGASEVVFNPFIQWPRHGPFTKLFRTYLWSSVPLWTKLGACAYLFNYFAIGAGWILTMVNYFVLGWYYYAMDHFLLPQFEILITIMVIFGIWSPIALSIHRFRTNQGSLFRTLWENAKWTPLLVMFFAGLSFHISRALVCHLFSLRISWTATAKEADGAGYFVSLEKILKKYWPMYAFFGVLLAGIIFLAVFGNPDWAITTPTILAPALFMISAHMIMPLLLNHFSV</sequence>
<dbReference type="SUPFAM" id="SSF53448">
    <property type="entry name" value="Nucleotide-diphospho-sugar transferases"/>
    <property type="match status" value="1"/>
</dbReference>
<name>A0AAD5X6W7_9FUNG</name>
<feature type="compositionally biased region" description="Basic and acidic residues" evidence="1">
    <location>
        <begin position="222"/>
        <end position="234"/>
    </location>
</feature>
<organism evidence="5 6">
    <name type="scientific">Rhizophlyctis rosea</name>
    <dbReference type="NCBI Taxonomy" id="64517"/>
    <lineage>
        <taxon>Eukaryota</taxon>
        <taxon>Fungi</taxon>
        <taxon>Fungi incertae sedis</taxon>
        <taxon>Chytridiomycota</taxon>
        <taxon>Chytridiomycota incertae sedis</taxon>
        <taxon>Chytridiomycetes</taxon>
        <taxon>Rhizophlyctidales</taxon>
        <taxon>Rhizophlyctidaceae</taxon>
        <taxon>Rhizophlyctis</taxon>
    </lineage>
</organism>
<dbReference type="InterPro" id="IPR029044">
    <property type="entry name" value="Nucleotide-diphossugar_trans"/>
</dbReference>
<proteinExistence type="predicted"/>
<accession>A0AAD5X6W7</accession>
<evidence type="ECO:0000259" key="3">
    <source>
        <dbReference type="Pfam" id="PF13632"/>
    </source>
</evidence>
<feature type="domain" description="Glycosyltransferase 2-like" evidence="3">
    <location>
        <begin position="668"/>
        <end position="884"/>
    </location>
</feature>
<feature type="transmembrane region" description="Helical" evidence="2">
    <location>
        <begin position="861"/>
        <end position="886"/>
    </location>
</feature>
<evidence type="ECO:0000256" key="1">
    <source>
        <dbReference type="SAM" id="MobiDB-lite"/>
    </source>
</evidence>
<dbReference type="Pfam" id="PF13632">
    <property type="entry name" value="Glyco_trans_2_3"/>
    <property type="match status" value="1"/>
</dbReference>
<protein>
    <recommendedName>
        <fullName evidence="7">Glycosyltransferase 2-like domain-containing protein</fullName>
    </recommendedName>
</protein>
<dbReference type="PANTHER" id="PTHR35408:SF3">
    <property type="entry name" value="GLYCOSYLTRANSFERASE 2-LIKE DOMAIN-CONTAINING PROTEIN"/>
    <property type="match status" value="1"/>
</dbReference>
<dbReference type="PANTHER" id="PTHR35408">
    <property type="entry name" value="CHROMOSOME 15, WHOLE GENOME SHOTGUN SEQUENCE"/>
    <property type="match status" value="1"/>
</dbReference>
<dbReference type="InterPro" id="IPR057688">
    <property type="entry name" value="DUF7928"/>
</dbReference>
<keyword evidence="2" id="KW-1133">Transmembrane helix</keyword>
<gene>
    <name evidence="5" type="ORF">HK097_003205</name>
</gene>
<dbReference type="EMBL" id="JADGJD010000174">
    <property type="protein sequence ID" value="KAJ3053872.1"/>
    <property type="molecule type" value="Genomic_DNA"/>
</dbReference>
<evidence type="ECO:0000313" key="5">
    <source>
        <dbReference type="EMBL" id="KAJ3053872.1"/>
    </source>
</evidence>
<dbReference type="Gene3D" id="3.90.550.10">
    <property type="entry name" value="Spore Coat Polysaccharide Biosynthesis Protein SpsA, Chain A"/>
    <property type="match status" value="1"/>
</dbReference>
<comment type="caution">
    <text evidence="5">The sequence shown here is derived from an EMBL/GenBank/DDBJ whole genome shotgun (WGS) entry which is preliminary data.</text>
</comment>
<feature type="region of interest" description="Disordered" evidence="1">
    <location>
        <begin position="1"/>
        <end position="237"/>
    </location>
</feature>
<dbReference type="Pfam" id="PF25550">
    <property type="entry name" value="DUF7928"/>
    <property type="match status" value="1"/>
</dbReference>
<feature type="compositionally biased region" description="Low complexity" evidence="1">
    <location>
        <begin position="86"/>
        <end position="107"/>
    </location>
</feature>
<evidence type="ECO:0000256" key="2">
    <source>
        <dbReference type="SAM" id="Phobius"/>
    </source>
</evidence>